<dbReference type="OMA" id="NESCWRT"/>
<evidence type="ECO:0000313" key="3">
    <source>
        <dbReference type="Proteomes" id="UP000821853"/>
    </source>
</evidence>
<dbReference type="AlphaFoldDB" id="A0A9J6FLY9"/>
<dbReference type="PANTHER" id="PTHR47577:SF2">
    <property type="entry name" value="THAP DOMAIN CONTAINING 9"/>
    <property type="match status" value="1"/>
</dbReference>
<dbReference type="Proteomes" id="UP000821853">
    <property type="component" value="Chromosome 10"/>
</dbReference>
<evidence type="ECO:0000259" key="1">
    <source>
        <dbReference type="Pfam" id="PF21788"/>
    </source>
</evidence>
<dbReference type="Pfam" id="PF21788">
    <property type="entry name" value="TNP-like_GBD"/>
    <property type="match status" value="1"/>
</dbReference>
<dbReference type="PANTHER" id="PTHR47577">
    <property type="entry name" value="THAP DOMAIN-CONTAINING PROTEIN 6"/>
    <property type="match status" value="1"/>
</dbReference>
<accession>A0A9J6FLY9</accession>
<dbReference type="OrthoDB" id="6489732at2759"/>
<protein>
    <recommendedName>
        <fullName evidence="1">Transposable element P transposase-like GTP-binding insertion domain-containing protein</fullName>
    </recommendedName>
</protein>
<keyword evidence="3" id="KW-1185">Reference proteome</keyword>
<name>A0A9J6FLY9_HAELO</name>
<sequence>MHIEWDRQKMKVRLAVEALSASVADSLDFCEKVLKHPQFRGVATTAIFTRLFDHLFDILSSRNPLAKPYNAPLRAQNESCWRTFFVVVQAYISDLKDTTGRPDVEGAKKAGFLGFIIYMQNIKNIFELLVYMVL</sequence>
<proteinExistence type="predicted"/>
<feature type="domain" description="Transposable element P transposase-like GTP-binding insertion" evidence="1">
    <location>
        <begin position="2"/>
        <end position="72"/>
    </location>
</feature>
<dbReference type="EMBL" id="JABSTR010000002">
    <property type="protein sequence ID" value="KAH9363851.1"/>
    <property type="molecule type" value="Genomic_DNA"/>
</dbReference>
<gene>
    <name evidence="2" type="ORF">HPB48_005251</name>
</gene>
<dbReference type="InterPro" id="IPR048366">
    <property type="entry name" value="TNP-like_GBD"/>
</dbReference>
<dbReference type="VEuPathDB" id="VectorBase:HLOH_060628"/>
<organism evidence="2 3">
    <name type="scientific">Haemaphysalis longicornis</name>
    <name type="common">Bush tick</name>
    <dbReference type="NCBI Taxonomy" id="44386"/>
    <lineage>
        <taxon>Eukaryota</taxon>
        <taxon>Metazoa</taxon>
        <taxon>Ecdysozoa</taxon>
        <taxon>Arthropoda</taxon>
        <taxon>Chelicerata</taxon>
        <taxon>Arachnida</taxon>
        <taxon>Acari</taxon>
        <taxon>Parasitiformes</taxon>
        <taxon>Ixodida</taxon>
        <taxon>Ixodoidea</taxon>
        <taxon>Ixodidae</taxon>
        <taxon>Haemaphysalinae</taxon>
        <taxon>Haemaphysalis</taxon>
    </lineage>
</organism>
<evidence type="ECO:0000313" key="2">
    <source>
        <dbReference type="EMBL" id="KAH9363851.1"/>
    </source>
</evidence>
<reference evidence="2 3" key="1">
    <citation type="journal article" date="2020" name="Cell">
        <title>Large-Scale Comparative Analyses of Tick Genomes Elucidate Their Genetic Diversity and Vector Capacities.</title>
        <authorList>
            <consortium name="Tick Genome and Microbiome Consortium (TIGMIC)"/>
            <person name="Jia N."/>
            <person name="Wang J."/>
            <person name="Shi W."/>
            <person name="Du L."/>
            <person name="Sun Y."/>
            <person name="Zhan W."/>
            <person name="Jiang J.F."/>
            <person name="Wang Q."/>
            <person name="Zhang B."/>
            <person name="Ji P."/>
            <person name="Bell-Sakyi L."/>
            <person name="Cui X.M."/>
            <person name="Yuan T.T."/>
            <person name="Jiang B.G."/>
            <person name="Yang W.F."/>
            <person name="Lam T.T."/>
            <person name="Chang Q.C."/>
            <person name="Ding S.J."/>
            <person name="Wang X.J."/>
            <person name="Zhu J.G."/>
            <person name="Ruan X.D."/>
            <person name="Zhao L."/>
            <person name="Wei J.T."/>
            <person name="Ye R.Z."/>
            <person name="Que T.C."/>
            <person name="Du C.H."/>
            <person name="Zhou Y.H."/>
            <person name="Cheng J.X."/>
            <person name="Dai P.F."/>
            <person name="Guo W.B."/>
            <person name="Han X.H."/>
            <person name="Huang E.J."/>
            <person name="Li L.F."/>
            <person name="Wei W."/>
            <person name="Gao Y.C."/>
            <person name="Liu J.Z."/>
            <person name="Shao H.Z."/>
            <person name="Wang X."/>
            <person name="Wang C.C."/>
            <person name="Yang T.C."/>
            <person name="Huo Q.B."/>
            <person name="Li W."/>
            <person name="Chen H.Y."/>
            <person name="Chen S.E."/>
            <person name="Zhou L.G."/>
            <person name="Ni X.B."/>
            <person name="Tian J.H."/>
            <person name="Sheng Y."/>
            <person name="Liu T."/>
            <person name="Pan Y.S."/>
            <person name="Xia L.Y."/>
            <person name="Li J."/>
            <person name="Zhao F."/>
            <person name="Cao W.C."/>
        </authorList>
    </citation>
    <scope>NUCLEOTIDE SEQUENCE [LARGE SCALE GENOMIC DNA]</scope>
    <source>
        <strain evidence="2">HaeL-2018</strain>
    </source>
</reference>
<comment type="caution">
    <text evidence="2">The sequence shown here is derived from an EMBL/GenBank/DDBJ whole genome shotgun (WGS) entry which is preliminary data.</text>
</comment>